<proteinExistence type="predicted"/>
<evidence type="ECO:0000313" key="1">
    <source>
        <dbReference type="EMBL" id="BCO27545.1"/>
    </source>
</evidence>
<protein>
    <submittedName>
        <fullName evidence="1">Uncharacterized protein</fullName>
    </submittedName>
</protein>
<keyword evidence="2" id="KW-1185">Reference proteome</keyword>
<sequence>MVKGLVKFEAACTMAERPSMLTQAPSVDPKGDYSPVTCSV</sequence>
<gene>
    <name evidence="1" type="ORF">MIZ03_2433</name>
</gene>
<accession>A0ABM7MMT4</accession>
<evidence type="ECO:0000313" key="2">
    <source>
        <dbReference type="Proteomes" id="UP000824366"/>
    </source>
</evidence>
<reference evidence="1 2" key="1">
    <citation type="journal article" date="2021" name="Microbiol. Spectr.">
        <title>A Single Bacterium Capable of Oxidation and Reduction of Iron at Circumneutral pH.</title>
        <authorList>
            <person name="Kato S."/>
            <person name="Ohkuma M."/>
        </authorList>
    </citation>
    <scope>NUCLEOTIDE SEQUENCE [LARGE SCALE GENOMIC DNA]</scope>
    <source>
        <strain evidence="1 2">MIZ03</strain>
    </source>
</reference>
<organism evidence="1 2">
    <name type="scientific">Rhodoferax lithotrophicus</name>
    <dbReference type="NCBI Taxonomy" id="2798804"/>
    <lineage>
        <taxon>Bacteria</taxon>
        <taxon>Pseudomonadati</taxon>
        <taxon>Pseudomonadota</taxon>
        <taxon>Betaproteobacteria</taxon>
        <taxon>Burkholderiales</taxon>
        <taxon>Comamonadaceae</taxon>
        <taxon>Rhodoferax</taxon>
    </lineage>
</organism>
<dbReference type="Proteomes" id="UP000824366">
    <property type="component" value="Chromosome"/>
</dbReference>
<dbReference type="EMBL" id="AP024238">
    <property type="protein sequence ID" value="BCO27545.1"/>
    <property type="molecule type" value="Genomic_DNA"/>
</dbReference>
<name>A0ABM7MMT4_9BURK</name>